<protein>
    <submittedName>
        <fullName evidence="2">Uncharacterized protein</fullName>
    </submittedName>
</protein>
<keyword evidence="1" id="KW-0812">Transmembrane</keyword>
<dbReference type="STRING" id="1123382.SAMN02745221_01736"/>
<feature type="transmembrane region" description="Helical" evidence="1">
    <location>
        <begin position="6"/>
        <end position="29"/>
    </location>
</feature>
<dbReference type="OrthoDB" id="1722928at2"/>
<dbReference type="RefSeq" id="WP_073092910.1">
    <property type="nucleotide sequence ID" value="NZ_FQWY01000033.1"/>
</dbReference>
<evidence type="ECO:0000313" key="2">
    <source>
        <dbReference type="EMBL" id="SHH12487.1"/>
    </source>
</evidence>
<name>A0A1M5QEL7_9FIRM</name>
<gene>
    <name evidence="2" type="ORF">SAMN02745221_01736</name>
</gene>
<organism evidence="2 3">
    <name type="scientific">Thermosyntropha lipolytica DSM 11003</name>
    <dbReference type="NCBI Taxonomy" id="1123382"/>
    <lineage>
        <taxon>Bacteria</taxon>
        <taxon>Bacillati</taxon>
        <taxon>Bacillota</taxon>
        <taxon>Clostridia</taxon>
        <taxon>Eubacteriales</taxon>
        <taxon>Syntrophomonadaceae</taxon>
        <taxon>Thermosyntropha</taxon>
    </lineage>
</organism>
<evidence type="ECO:0000313" key="3">
    <source>
        <dbReference type="Proteomes" id="UP000242329"/>
    </source>
</evidence>
<dbReference type="AlphaFoldDB" id="A0A1M5QEL7"/>
<proteinExistence type="predicted"/>
<dbReference type="EMBL" id="FQWY01000033">
    <property type="protein sequence ID" value="SHH12487.1"/>
    <property type="molecule type" value="Genomic_DNA"/>
</dbReference>
<evidence type="ECO:0000256" key="1">
    <source>
        <dbReference type="SAM" id="Phobius"/>
    </source>
</evidence>
<keyword evidence="3" id="KW-1185">Reference proteome</keyword>
<keyword evidence="1" id="KW-0472">Membrane</keyword>
<sequence>MKKGEIRIFIVIISLVLSLAALITGFNLYTTYGVKTPVIKELEKWPEVEQVKIKKYRPYQVMVKLKEVENLMAVYRAVTAQLDDKLGSGKYVLLIEDNRDFGLENAYYRLGPAVYEAVEKGNYTWLESYIAKSLNDKDLSYKMFVDENYLYLQIKGEKGHYLYAVIRRQNEL</sequence>
<reference evidence="3" key="1">
    <citation type="submission" date="2016-11" db="EMBL/GenBank/DDBJ databases">
        <authorList>
            <person name="Varghese N."/>
            <person name="Submissions S."/>
        </authorList>
    </citation>
    <scope>NUCLEOTIDE SEQUENCE [LARGE SCALE GENOMIC DNA]</scope>
    <source>
        <strain evidence="3">DSM 11003</strain>
    </source>
</reference>
<keyword evidence="1" id="KW-1133">Transmembrane helix</keyword>
<dbReference type="Proteomes" id="UP000242329">
    <property type="component" value="Unassembled WGS sequence"/>
</dbReference>
<accession>A0A1M5QEL7</accession>